<protein>
    <submittedName>
        <fullName evidence="2">Uncharacterized protein</fullName>
    </submittedName>
</protein>
<dbReference type="RefSeq" id="XP_009514758.1">
    <property type="nucleotide sequence ID" value="XM_009516463.1"/>
</dbReference>
<dbReference type="Proteomes" id="UP000002640">
    <property type="component" value="Unassembled WGS sequence"/>
</dbReference>
<feature type="region of interest" description="Disordered" evidence="1">
    <location>
        <begin position="127"/>
        <end position="182"/>
    </location>
</feature>
<evidence type="ECO:0000256" key="1">
    <source>
        <dbReference type="SAM" id="MobiDB-lite"/>
    </source>
</evidence>
<proteinExistence type="predicted"/>
<dbReference type="KEGG" id="psoj:PHYSODRAFT_321284"/>
<feature type="compositionally biased region" description="Basic and acidic residues" evidence="1">
    <location>
        <begin position="155"/>
        <end position="173"/>
    </location>
</feature>
<name>G4YIA0_PHYSP</name>
<gene>
    <name evidence="2" type="ORF">PHYSODRAFT_321284</name>
</gene>
<evidence type="ECO:0000313" key="2">
    <source>
        <dbReference type="EMBL" id="EGZ27483.1"/>
    </source>
</evidence>
<dbReference type="InParanoid" id="G4YIA0"/>
<feature type="compositionally biased region" description="Basic and acidic residues" evidence="1">
    <location>
        <begin position="132"/>
        <end position="146"/>
    </location>
</feature>
<keyword evidence="3" id="KW-1185">Reference proteome</keyword>
<sequence length="182" mass="20352">MMSESWLCIEVLSQLPSEYWASSILMTKADITTDKVEGTLRRIFGDKSKTDVSLMSKTQATHTNNVRAKVDGQKRKPTGTEGHITCFYRFEAGHFKSDCVTKETAPGAKKTKKAVPINTLKAAVAERKRKLSKDDKTTLEKGHEDQLIDDINSLDPEKQDEGKSAETPPPKDMEEFEAMAEE</sequence>
<evidence type="ECO:0000313" key="3">
    <source>
        <dbReference type="Proteomes" id="UP000002640"/>
    </source>
</evidence>
<organism evidence="2 3">
    <name type="scientific">Phytophthora sojae (strain P6497)</name>
    <name type="common">Soybean stem and root rot agent</name>
    <name type="synonym">Phytophthora megasperma f. sp. glycines</name>
    <dbReference type="NCBI Taxonomy" id="1094619"/>
    <lineage>
        <taxon>Eukaryota</taxon>
        <taxon>Sar</taxon>
        <taxon>Stramenopiles</taxon>
        <taxon>Oomycota</taxon>
        <taxon>Peronosporomycetes</taxon>
        <taxon>Peronosporales</taxon>
        <taxon>Peronosporaceae</taxon>
        <taxon>Phytophthora</taxon>
    </lineage>
</organism>
<accession>G4YIA0</accession>
<dbReference type="GeneID" id="20644610"/>
<dbReference type="EMBL" id="JH159151">
    <property type="protein sequence ID" value="EGZ27483.1"/>
    <property type="molecule type" value="Genomic_DNA"/>
</dbReference>
<dbReference type="AlphaFoldDB" id="G4YIA0"/>
<reference evidence="2 3" key="1">
    <citation type="journal article" date="2006" name="Science">
        <title>Phytophthora genome sequences uncover evolutionary origins and mechanisms of pathogenesis.</title>
        <authorList>
            <person name="Tyler B.M."/>
            <person name="Tripathy S."/>
            <person name="Zhang X."/>
            <person name="Dehal P."/>
            <person name="Jiang R.H."/>
            <person name="Aerts A."/>
            <person name="Arredondo F.D."/>
            <person name="Baxter L."/>
            <person name="Bensasson D."/>
            <person name="Beynon J.L."/>
            <person name="Chapman J."/>
            <person name="Damasceno C.M."/>
            <person name="Dorrance A.E."/>
            <person name="Dou D."/>
            <person name="Dickerman A.W."/>
            <person name="Dubchak I.L."/>
            <person name="Garbelotto M."/>
            <person name="Gijzen M."/>
            <person name="Gordon S.G."/>
            <person name="Govers F."/>
            <person name="Grunwald N.J."/>
            <person name="Huang W."/>
            <person name="Ivors K.L."/>
            <person name="Jones R.W."/>
            <person name="Kamoun S."/>
            <person name="Krampis K."/>
            <person name="Lamour K.H."/>
            <person name="Lee M.K."/>
            <person name="McDonald W.H."/>
            <person name="Medina M."/>
            <person name="Meijer H.J."/>
            <person name="Nordberg E.K."/>
            <person name="Maclean D.J."/>
            <person name="Ospina-Giraldo M.D."/>
            <person name="Morris P.F."/>
            <person name="Phuntumart V."/>
            <person name="Putnam N.H."/>
            <person name="Rash S."/>
            <person name="Rose J.K."/>
            <person name="Sakihama Y."/>
            <person name="Salamov A.A."/>
            <person name="Savidor A."/>
            <person name="Scheuring C.F."/>
            <person name="Smith B.M."/>
            <person name="Sobral B.W."/>
            <person name="Terry A."/>
            <person name="Torto-Alalibo T.A."/>
            <person name="Win J."/>
            <person name="Xu Z."/>
            <person name="Zhang H."/>
            <person name="Grigoriev I.V."/>
            <person name="Rokhsar D.S."/>
            <person name="Boore J.L."/>
        </authorList>
    </citation>
    <scope>NUCLEOTIDE SEQUENCE [LARGE SCALE GENOMIC DNA]</scope>
    <source>
        <strain evidence="2 3">P6497</strain>
    </source>
</reference>